<organism evidence="2 3">
    <name type="scientific">Nocardioides koreensis</name>
    <dbReference type="NCBI Taxonomy" id="433651"/>
    <lineage>
        <taxon>Bacteria</taxon>
        <taxon>Bacillati</taxon>
        <taxon>Actinomycetota</taxon>
        <taxon>Actinomycetes</taxon>
        <taxon>Propionibacteriales</taxon>
        <taxon>Nocardioidaceae</taxon>
        <taxon>Nocardioides</taxon>
    </lineage>
</organism>
<protein>
    <submittedName>
        <fullName evidence="2">Uncharacterized protein</fullName>
    </submittedName>
</protein>
<reference evidence="2 3" key="1">
    <citation type="journal article" date="2019" name="Int. J. Syst. Evol. Microbiol.">
        <title>The Global Catalogue of Microorganisms (GCM) 10K type strain sequencing project: providing services to taxonomists for standard genome sequencing and annotation.</title>
        <authorList>
            <consortium name="The Broad Institute Genomics Platform"/>
            <consortium name="The Broad Institute Genome Sequencing Center for Infectious Disease"/>
            <person name="Wu L."/>
            <person name="Ma J."/>
        </authorList>
    </citation>
    <scope>NUCLEOTIDE SEQUENCE [LARGE SCALE GENOMIC DNA]</scope>
    <source>
        <strain evidence="2 3">JCM 16022</strain>
    </source>
</reference>
<comment type="caution">
    <text evidence="2">The sequence shown here is derived from an EMBL/GenBank/DDBJ whole genome shotgun (WGS) entry which is preliminary data.</text>
</comment>
<evidence type="ECO:0000256" key="1">
    <source>
        <dbReference type="SAM" id="MobiDB-lite"/>
    </source>
</evidence>
<keyword evidence="3" id="KW-1185">Reference proteome</keyword>
<dbReference type="RefSeq" id="WP_344152360.1">
    <property type="nucleotide sequence ID" value="NZ_BAAAQR010000007.1"/>
</dbReference>
<evidence type="ECO:0000313" key="3">
    <source>
        <dbReference type="Proteomes" id="UP001501771"/>
    </source>
</evidence>
<accession>A0ABN2ZUN1</accession>
<dbReference type="EMBL" id="BAAAQR010000007">
    <property type="protein sequence ID" value="GAA2147648.1"/>
    <property type="molecule type" value="Genomic_DNA"/>
</dbReference>
<name>A0ABN2ZUN1_9ACTN</name>
<proteinExistence type="predicted"/>
<dbReference type="Proteomes" id="UP001501771">
    <property type="component" value="Unassembled WGS sequence"/>
</dbReference>
<evidence type="ECO:0000313" key="2">
    <source>
        <dbReference type="EMBL" id="GAA2147648.1"/>
    </source>
</evidence>
<feature type="compositionally biased region" description="Basic and acidic residues" evidence="1">
    <location>
        <begin position="61"/>
        <end position="81"/>
    </location>
</feature>
<feature type="region of interest" description="Disordered" evidence="1">
    <location>
        <begin position="53"/>
        <end position="81"/>
    </location>
</feature>
<gene>
    <name evidence="2" type="ORF">GCM10009844_24970</name>
</gene>
<sequence>MLLIALVMLAIVVLAVLVVTFAAFPHRGEEVPAAPWLGEAMTKAADALPTIENVDGTASEETPRRGAERPAAARKDTGPVF</sequence>